<dbReference type="EMBL" id="CP000473">
    <property type="protein sequence ID" value="ABJ87540.1"/>
    <property type="molecule type" value="Genomic_DNA"/>
</dbReference>
<dbReference type="GO" id="GO:0004713">
    <property type="term" value="F:protein tyrosine kinase activity"/>
    <property type="evidence" value="ECO:0007669"/>
    <property type="project" value="TreeGrafter"/>
</dbReference>
<evidence type="ECO:0000256" key="6">
    <source>
        <dbReference type="SAM" id="Coils"/>
    </source>
</evidence>
<accession>Q01S30</accession>
<organism evidence="9">
    <name type="scientific">Solibacter usitatus (strain Ellin6076)</name>
    <dbReference type="NCBI Taxonomy" id="234267"/>
    <lineage>
        <taxon>Bacteria</taxon>
        <taxon>Pseudomonadati</taxon>
        <taxon>Acidobacteriota</taxon>
        <taxon>Terriglobia</taxon>
        <taxon>Bryobacterales</taxon>
        <taxon>Solibacteraceae</taxon>
        <taxon>Candidatus Solibacter</taxon>
    </lineage>
</organism>
<dbReference type="InterPro" id="IPR050445">
    <property type="entry name" value="Bact_polysacc_biosynth/exp"/>
</dbReference>
<feature type="domain" description="Polysaccharide chain length determinant N-terminal" evidence="8">
    <location>
        <begin position="6"/>
        <end position="92"/>
    </location>
</feature>
<keyword evidence="6" id="KW-0175">Coiled coil</keyword>
<keyword evidence="4 7" id="KW-1133">Transmembrane helix</keyword>
<dbReference type="InParanoid" id="Q01S30"/>
<evidence type="ECO:0000256" key="3">
    <source>
        <dbReference type="ARBA" id="ARBA00022692"/>
    </source>
</evidence>
<feature type="transmembrane region" description="Helical" evidence="7">
    <location>
        <begin position="20"/>
        <end position="39"/>
    </location>
</feature>
<dbReference type="KEGG" id="sus:Acid_6618"/>
<reference evidence="9" key="1">
    <citation type="submission" date="2006-10" db="EMBL/GenBank/DDBJ databases">
        <title>Complete sequence of Solibacter usitatus Ellin6076.</title>
        <authorList>
            <consortium name="US DOE Joint Genome Institute"/>
            <person name="Copeland A."/>
            <person name="Lucas S."/>
            <person name="Lapidus A."/>
            <person name="Barry K."/>
            <person name="Detter J.C."/>
            <person name="Glavina del Rio T."/>
            <person name="Hammon N."/>
            <person name="Israni S."/>
            <person name="Dalin E."/>
            <person name="Tice H."/>
            <person name="Pitluck S."/>
            <person name="Thompson L.S."/>
            <person name="Brettin T."/>
            <person name="Bruce D."/>
            <person name="Han C."/>
            <person name="Tapia R."/>
            <person name="Gilna P."/>
            <person name="Schmutz J."/>
            <person name="Larimer F."/>
            <person name="Land M."/>
            <person name="Hauser L."/>
            <person name="Kyrpides N."/>
            <person name="Mikhailova N."/>
            <person name="Janssen P.H."/>
            <person name="Kuske C.R."/>
            <person name="Richardson P."/>
        </authorList>
    </citation>
    <scope>NUCLEOTIDE SEQUENCE</scope>
    <source>
        <strain evidence="9">Ellin6076</strain>
    </source>
</reference>
<name>Q01S30_SOLUE</name>
<dbReference type="AlphaFoldDB" id="Q01S30"/>
<dbReference type="HOGENOM" id="CLU_749860_0_0_0"/>
<dbReference type="PANTHER" id="PTHR32309:SF13">
    <property type="entry name" value="FERRIC ENTEROBACTIN TRANSPORT PROTEIN FEPE"/>
    <property type="match status" value="1"/>
</dbReference>
<dbReference type="Pfam" id="PF02706">
    <property type="entry name" value="Wzz"/>
    <property type="match status" value="1"/>
</dbReference>
<evidence type="ECO:0000259" key="8">
    <source>
        <dbReference type="Pfam" id="PF02706"/>
    </source>
</evidence>
<evidence type="ECO:0000256" key="7">
    <source>
        <dbReference type="SAM" id="Phobius"/>
    </source>
</evidence>
<proteinExistence type="predicted"/>
<sequence precursor="true">MSEPFDAYRYIGYLRTRWRWIAGSAAVAVVLAAIASLLMTPQYTATARIVIDPPAGADLRSAMAVSPIYLESLKTYEHFAESDSLFQKAVQKFGLHGGSIESLKRRVLQVQLVRNTRLLEISATLPDAAKAHALSDFLAESTVEMNRTSVSESDQDLMHGIEQQARELRTRLEETNASWAKAVSAEPLMGLEAASEQASDLRGKIEEQARSVELEIADLVERAKTAPDAAELHKQESNERARLAVMRRQLQDLDRQGAERERLLATRQAHRDQLDAERKSQQAALVAMETRLRDARGESGFRGERLKVIDPGIVPERPSSPNLPLNVAAALLAGLVLPILYLTLEMNFQGRRAATARSGFRAVAKARDE</sequence>
<dbReference type="eggNOG" id="COG3206">
    <property type="taxonomic scope" value="Bacteria"/>
</dbReference>
<dbReference type="GO" id="GO:0005886">
    <property type="term" value="C:plasma membrane"/>
    <property type="evidence" value="ECO:0007669"/>
    <property type="project" value="UniProtKB-SubCell"/>
</dbReference>
<evidence type="ECO:0000256" key="1">
    <source>
        <dbReference type="ARBA" id="ARBA00004651"/>
    </source>
</evidence>
<comment type="subcellular location">
    <subcellularLocation>
        <location evidence="1">Cell membrane</location>
        <topology evidence="1">Multi-pass membrane protein</topology>
    </subcellularLocation>
</comment>
<keyword evidence="5 7" id="KW-0472">Membrane</keyword>
<dbReference type="InterPro" id="IPR003856">
    <property type="entry name" value="LPS_length_determ_N"/>
</dbReference>
<keyword evidence="2" id="KW-1003">Cell membrane</keyword>
<evidence type="ECO:0000256" key="4">
    <source>
        <dbReference type="ARBA" id="ARBA00022989"/>
    </source>
</evidence>
<evidence type="ECO:0000256" key="5">
    <source>
        <dbReference type="ARBA" id="ARBA00023136"/>
    </source>
</evidence>
<dbReference type="OrthoDB" id="9821534at2"/>
<gene>
    <name evidence="9" type="ordered locus">Acid_6618</name>
</gene>
<protein>
    <submittedName>
        <fullName evidence="9">Lipopolysaccharide biosynthesis</fullName>
    </submittedName>
</protein>
<dbReference type="STRING" id="234267.Acid_6618"/>
<feature type="coiled-coil region" evidence="6">
    <location>
        <begin position="158"/>
        <end position="291"/>
    </location>
</feature>
<evidence type="ECO:0000256" key="2">
    <source>
        <dbReference type="ARBA" id="ARBA00022475"/>
    </source>
</evidence>
<keyword evidence="3 7" id="KW-0812">Transmembrane</keyword>
<dbReference type="PANTHER" id="PTHR32309">
    <property type="entry name" value="TYROSINE-PROTEIN KINASE"/>
    <property type="match status" value="1"/>
</dbReference>
<evidence type="ECO:0000313" key="9">
    <source>
        <dbReference type="EMBL" id="ABJ87540.1"/>
    </source>
</evidence>
<feature type="transmembrane region" description="Helical" evidence="7">
    <location>
        <begin position="323"/>
        <end position="344"/>
    </location>
</feature>